<dbReference type="Pfam" id="PF21196">
    <property type="entry name" value="PcrA_UvrD_tudor"/>
    <property type="match status" value="1"/>
</dbReference>
<comment type="catalytic activity">
    <reaction evidence="8">
        <text>Couples ATP hydrolysis with the unwinding of duplex DNA by translocating in the 3'-5' direction.</text>
        <dbReference type="EC" id="5.6.2.4"/>
    </reaction>
</comment>
<proteinExistence type="inferred from homology"/>
<dbReference type="SUPFAM" id="SSF52540">
    <property type="entry name" value="P-loop containing nucleoside triphosphate hydrolases"/>
    <property type="match status" value="2"/>
</dbReference>
<name>A0A4R7HXP3_9ACTN</name>
<dbReference type="CDD" id="cd18807">
    <property type="entry name" value="SF1_C_UvrD"/>
    <property type="match status" value="1"/>
</dbReference>
<evidence type="ECO:0000256" key="3">
    <source>
        <dbReference type="ARBA" id="ARBA00022801"/>
    </source>
</evidence>
<dbReference type="PROSITE" id="PS51198">
    <property type="entry name" value="UVRD_HELICASE_ATP_BIND"/>
    <property type="match status" value="1"/>
</dbReference>
<dbReference type="Gene3D" id="3.40.50.300">
    <property type="entry name" value="P-loop containing nucleotide triphosphate hydrolases"/>
    <property type="match status" value="2"/>
</dbReference>
<evidence type="ECO:0000256" key="9">
    <source>
        <dbReference type="ARBA" id="ARBA00034808"/>
    </source>
</evidence>
<keyword evidence="3 13" id="KW-0378">Hydrolase</keyword>
<dbReference type="InterPro" id="IPR030934">
    <property type="entry name" value="Intein_C"/>
</dbReference>
<dbReference type="Pfam" id="PF13361">
    <property type="entry name" value="UvrD_C"/>
    <property type="match status" value="2"/>
</dbReference>
<keyword evidence="6" id="KW-0238">DNA-binding</keyword>
<dbReference type="GO" id="GO:0009314">
    <property type="term" value="P:response to radiation"/>
    <property type="evidence" value="ECO:0007669"/>
    <property type="project" value="UniProtKB-ARBA"/>
</dbReference>
<evidence type="ECO:0000256" key="7">
    <source>
        <dbReference type="ARBA" id="ARBA00023235"/>
    </source>
</evidence>
<keyword evidence="7" id="KW-0413">Isomerase</keyword>
<dbReference type="Pfam" id="PF00580">
    <property type="entry name" value="UvrD-helicase"/>
    <property type="match status" value="1"/>
</dbReference>
<comment type="catalytic activity">
    <reaction evidence="10">
        <text>ATP + H2O = ADP + phosphate + H(+)</text>
        <dbReference type="Rhea" id="RHEA:13065"/>
        <dbReference type="ChEBI" id="CHEBI:15377"/>
        <dbReference type="ChEBI" id="CHEBI:15378"/>
        <dbReference type="ChEBI" id="CHEBI:30616"/>
        <dbReference type="ChEBI" id="CHEBI:43474"/>
        <dbReference type="ChEBI" id="CHEBI:456216"/>
        <dbReference type="EC" id="5.6.2.4"/>
    </reaction>
</comment>
<dbReference type="InterPro" id="IPR003586">
    <property type="entry name" value="Hint_dom_C"/>
</dbReference>
<dbReference type="Gene3D" id="2.170.16.10">
    <property type="entry name" value="Hedgehog/Intein (Hint) domain"/>
    <property type="match status" value="2"/>
</dbReference>
<sequence>MSEPPTLFSDPADDEPSAPPAASEPVAPVDPNADMPHPAESFAERAAPRRDGPSPFTQGLNPDQLDAVVHTEGPLLVVAGAGSGKTRVLTHRIAHLIDQGARPSEILAITFTNKAAAEMRERVAELVGPVVRTMWVSTFHSACVRILRRDGEAIGYPRTFSIYDQADAVRLTGYIIRDLGLDAKRFTPRGVHGLISLWKNELKSPEQVAADAENIFDRKHADVYAEYQARLLKAGAMDFDDLLAKVVELFREHPDILDHYRRRFRHILVDEYQDTNQAQNEIVLLLAGDHHNVTVVGDTDQCFPAGTLVTTPSGRVPIEALAVGDAVVGAAQHPTPRSEVVTHVEPGHYEGTVVRLRAGEHEVVATPGHLVPMRLVPQADRWLVYLMYRADRGWRIGRTVASRPARAGLAKHGLLVRTNQEHADAAWVLRICDSLSEAAYHEARLAAEFGLPTACFHDTGRGLAMDEVWLQRLYDSIDTETRAKNLLHEHALTADAPHHRPQNGARRATVNLTMFSDLRAEVGYHRVQWSSNRTDVADRLRAAGFRLREGKTSKSLRYETVFKDYDQALESAHALAAAGGLDIRRRLSHGGVVYDLMPIANAHPGMEVLVLDGDRFEVRTVDEVAHERYSGPVFDLEIDRVHTYVAGGFLVHNSVYKFRGADFRNILQFEDAFPEVTTIVLDQNYRSTQTILDAANAVIDHNVERKPKNLWTDVGGGDRIVRYHAEDEGDEAMWVAGTCQQLHRDDAYNWREMAVLYRTNAQARVVEEAFMRSGIPYKVVGGTRFYDRREIKDAMAYLRAVINPADEVSVKRIVNVPKRGIGDASVDRLDAYAAEMGITFAEAMRHPDEAGVTGPARRGLAHLTEMLDRLGDMAGTEGVGPGDLLQACLDDSGYLAEFEAEDTVESHGRIENLGELVGSAREFTVMDEFLEQVSLVADTDDLDDDDQVVLMTLHSAKGLEFPAVFIVGVEEGVFPHNRALTEPDEMEEERRLAYVGITRAMQRLFISHAWSRMLFGNTQYNPPSRFLDEIPEALVDQQGNVSGRSSYGRQSYRNRDERPYDDPPAYRRRGRGTDSAAQDAHRDRIVESAMRSRNTPEPSNSQELGLKVGDDVAHPAFGEGVIIDISGAGDKAEAVINFPGVGQKHLALAWAPLKKL</sequence>
<dbReference type="GO" id="GO:0005524">
    <property type="term" value="F:ATP binding"/>
    <property type="evidence" value="ECO:0007669"/>
    <property type="project" value="UniProtKB-UniRule"/>
</dbReference>
<dbReference type="Proteomes" id="UP000294558">
    <property type="component" value="Unassembled WGS sequence"/>
</dbReference>
<dbReference type="PANTHER" id="PTHR11070:SF2">
    <property type="entry name" value="ATP-DEPENDENT DNA HELICASE SRS2"/>
    <property type="match status" value="1"/>
</dbReference>
<evidence type="ECO:0000313" key="17">
    <source>
        <dbReference type="EMBL" id="TDT15374.1"/>
    </source>
</evidence>
<keyword evidence="18" id="KW-1185">Reference proteome</keyword>
<dbReference type="InterPro" id="IPR036844">
    <property type="entry name" value="Hint_dom_sf"/>
</dbReference>
<comment type="caution">
    <text evidence="17">The sequence shown here is derived from an EMBL/GenBank/DDBJ whole genome shotgun (WGS) entry which is preliminary data.</text>
</comment>
<keyword evidence="2 13" id="KW-0547">Nucleotide-binding</keyword>
<dbReference type="FunFam" id="1.10.486.10:FF:000003">
    <property type="entry name" value="ATP-dependent DNA helicase"/>
    <property type="match status" value="1"/>
</dbReference>
<dbReference type="AlphaFoldDB" id="A0A4R7HXP3"/>
<keyword evidence="5 13" id="KW-0067">ATP-binding</keyword>
<dbReference type="Gene3D" id="1.10.10.160">
    <property type="match status" value="1"/>
</dbReference>
<dbReference type="PANTHER" id="PTHR11070">
    <property type="entry name" value="UVRD / RECB / PCRA DNA HELICASE FAMILY MEMBER"/>
    <property type="match status" value="1"/>
</dbReference>
<evidence type="ECO:0000256" key="6">
    <source>
        <dbReference type="ARBA" id="ARBA00023125"/>
    </source>
</evidence>
<feature type="region of interest" description="Disordered" evidence="14">
    <location>
        <begin position="1"/>
        <end position="62"/>
    </location>
</feature>
<dbReference type="CDD" id="cd17932">
    <property type="entry name" value="DEXQc_UvrD"/>
    <property type="match status" value="1"/>
</dbReference>
<evidence type="ECO:0000256" key="2">
    <source>
        <dbReference type="ARBA" id="ARBA00022741"/>
    </source>
</evidence>
<organism evidence="17 18">
    <name type="scientific">Ilumatobacter fluminis</name>
    <dbReference type="NCBI Taxonomy" id="467091"/>
    <lineage>
        <taxon>Bacteria</taxon>
        <taxon>Bacillati</taxon>
        <taxon>Actinomycetota</taxon>
        <taxon>Acidimicrobiia</taxon>
        <taxon>Acidimicrobiales</taxon>
        <taxon>Ilumatobacteraceae</taxon>
        <taxon>Ilumatobacter</taxon>
    </lineage>
</organism>
<evidence type="ECO:0000259" key="15">
    <source>
        <dbReference type="PROSITE" id="PS51198"/>
    </source>
</evidence>
<dbReference type="OrthoDB" id="9806690at2"/>
<dbReference type="PROSITE" id="PS51217">
    <property type="entry name" value="UVRD_HELICASE_CTER"/>
    <property type="match status" value="1"/>
</dbReference>
<evidence type="ECO:0000256" key="1">
    <source>
        <dbReference type="ARBA" id="ARBA00009922"/>
    </source>
</evidence>
<evidence type="ECO:0000256" key="11">
    <source>
        <dbReference type="ARBA" id="ARBA00067565"/>
    </source>
</evidence>
<feature type="domain" description="UvrD-like helicase C-terminal" evidence="16">
    <location>
        <begin position="689"/>
        <end position="958"/>
    </location>
</feature>
<feature type="region of interest" description="Disordered" evidence="14">
    <location>
        <begin position="1037"/>
        <end position="1080"/>
    </location>
</feature>
<dbReference type="FunFam" id="1.10.10.160:FF:000001">
    <property type="entry name" value="ATP-dependent DNA helicase"/>
    <property type="match status" value="1"/>
</dbReference>
<dbReference type="InterPro" id="IPR000212">
    <property type="entry name" value="DNA_helicase_UvrD/REP"/>
</dbReference>
<evidence type="ECO:0000313" key="18">
    <source>
        <dbReference type="Proteomes" id="UP000294558"/>
    </source>
</evidence>
<dbReference type="NCBIfam" id="TIGR01443">
    <property type="entry name" value="intein_Cterm"/>
    <property type="match status" value="1"/>
</dbReference>
<feature type="compositionally biased region" description="Low complexity" evidence="14">
    <location>
        <begin position="20"/>
        <end position="31"/>
    </location>
</feature>
<dbReference type="GO" id="GO:0000725">
    <property type="term" value="P:recombinational repair"/>
    <property type="evidence" value="ECO:0007669"/>
    <property type="project" value="TreeGrafter"/>
</dbReference>
<keyword evidence="4 13" id="KW-0347">Helicase</keyword>
<feature type="binding site" evidence="13">
    <location>
        <begin position="79"/>
        <end position="86"/>
    </location>
    <ligand>
        <name>ATP</name>
        <dbReference type="ChEBI" id="CHEBI:30616"/>
    </ligand>
</feature>
<dbReference type="GO" id="GO:0003677">
    <property type="term" value="F:DNA binding"/>
    <property type="evidence" value="ECO:0007669"/>
    <property type="project" value="UniProtKB-KW"/>
</dbReference>
<evidence type="ECO:0000256" key="8">
    <source>
        <dbReference type="ARBA" id="ARBA00034617"/>
    </source>
</evidence>
<evidence type="ECO:0000256" key="10">
    <source>
        <dbReference type="ARBA" id="ARBA00048988"/>
    </source>
</evidence>
<evidence type="ECO:0000256" key="13">
    <source>
        <dbReference type="PROSITE-ProRule" id="PRU00560"/>
    </source>
</evidence>
<evidence type="ECO:0000259" key="16">
    <source>
        <dbReference type="PROSITE" id="PS51217"/>
    </source>
</evidence>
<feature type="compositionally biased region" description="Basic and acidic residues" evidence="14">
    <location>
        <begin position="42"/>
        <end position="52"/>
    </location>
</feature>
<evidence type="ECO:0000256" key="14">
    <source>
        <dbReference type="SAM" id="MobiDB-lite"/>
    </source>
</evidence>
<evidence type="ECO:0000256" key="5">
    <source>
        <dbReference type="ARBA" id="ARBA00022840"/>
    </source>
</evidence>
<gene>
    <name evidence="17" type="ORF">BDK89_0944</name>
</gene>
<dbReference type="Gene3D" id="1.10.486.10">
    <property type="entry name" value="PCRA, domain 4"/>
    <property type="match status" value="1"/>
</dbReference>
<dbReference type="RefSeq" id="WP_133867830.1">
    <property type="nucleotide sequence ID" value="NZ_SOAU01000001.1"/>
</dbReference>
<dbReference type="GO" id="GO:0016887">
    <property type="term" value="F:ATP hydrolysis activity"/>
    <property type="evidence" value="ECO:0007669"/>
    <property type="project" value="RHEA"/>
</dbReference>
<dbReference type="InterPro" id="IPR014016">
    <property type="entry name" value="UvrD-like_ATP-bd"/>
</dbReference>
<dbReference type="PROSITE" id="PS50818">
    <property type="entry name" value="INTEIN_C_TER"/>
    <property type="match status" value="1"/>
</dbReference>
<dbReference type="GO" id="GO:0033202">
    <property type="term" value="C:DNA helicase complex"/>
    <property type="evidence" value="ECO:0007669"/>
    <property type="project" value="TreeGrafter"/>
</dbReference>
<accession>A0A4R7HXP3</accession>
<evidence type="ECO:0000256" key="4">
    <source>
        <dbReference type="ARBA" id="ARBA00022806"/>
    </source>
</evidence>
<comment type="similarity">
    <text evidence="1">Belongs to the helicase family. UvrD subfamily.</text>
</comment>
<dbReference type="GO" id="GO:0005829">
    <property type="term" value="C:cytosol"/>
    <property type="evidence" value="ECO:0007669"/>
    <property type="project" value="TreeGrafter"/>
</dbReference>
<dbReference type="InterPro" id="IPR014017">
    <property type="entry name" value="DNA_helicase_UvrD-like_C"/>
</dbReference>
<protein>
    <recommendedName>
        <fullName evidence="11">ATP-dependent DNA helicase UvrD1</fullName>
        <ecNumber evidence="9">5.6.2.4</ecNumber>
    </recommendedName>
    <alternativeName>
        <fullName evidence="12">DNA 3'-5' helicase UvrD1</fullName>
    </alternativeName>
</protein>
<dbReference type="SUPFAM" id="SSF51294">
    <property type="entry name" value="Hedgehog/intein (Hint) domain"/>
    <property type="match status" value="1"/>
</dbReference>
<feature type="compositionally biased region" description="Low complexity" evidence="14">
    <location>
        <begin position="1042"/>
        <end position="1051"/>
    </location>
</feature>
<reference evidence="17 18" key="1">
    <citation type="submission" date="2019-03" db="EMBL/GenBank/DDBJ databases">
        <title>Sequencing the genomes of 1000 actinobacteria strains.</title>
        <authorList>
            <person name="Klenk H.-P."/>
        </authorList>
    </citation>
    <scope>NUCLEOTIDE SEQUENCE [LARGE SCALE GENOMIC DNA]</scope>
    <source>
        <strain evidence="17 18">DSM 18936</strain>
    </source>
</reference>
<dbReference type="InterPro" id="IPR027417">
    <property type="entry name" value="P-loop_NTPase"/>
</dbReference>
<dbReference type="EMBL" id="SOAU01000001">
    <property type="protein sequence ID" value="TDT15374.1"/>
    <property type="molecule type" value="Genomic_DNA"/>
</dbReference>
<evidence type="ECO:0000256" key="12">
    <source>
        <dbReference type="ARBA" id="ARBA00077374"/>
    </source>
</evidence>
<dbReference type="SMART" id="SM00305">
    <property type="entry name" value="HintC"/>
    <property type="match status" value="1"/>
</dbReference>
<dbReference type="GO" id="GO:0043138">
    <property type="term" value="F:3'-5' DNA helicase activity"/>
    <property type="evidence" value="ECO:0007669"/>
    <property type="project" value="UniProtKB-EC"/>
</dbReference>
<dbReference type="EC" id="5.6.2.4" evidence="9"/>
<dbReference type="CDD" id="cd00081">
    <property type="entry name" value="Hint"/>
    <property type="match status" value="1"/>
</dbReference>
<feature type="domain" description="UvrD-like helicase ATP-binding" evidence="15">
    <location>
        <begin position="58"/>
        <end position="688"/>
    </location>
</feature>
<feature type="compositionally biased region" description="Basic and acidic residues" evidence="14">
    <location>
        <begin position="1053"/>
        <end position="1065"/>
    </location>
</feature>
<dbReference type="InterPro" id="IPR013986">
    <property type="entry name" value="DExx_box_DNA_helicase_dom_sf"/>
</dbReference>